<sequence length="92" mass="9675">MSDLIAYERLLQTLFAKGGELATAAIIAQVGQKVSPICGHQILTAISNAQLLTSNALGHIAQAHRELETLAQRLGIDIRAFGDVLKPPSASG</sequence>
<name>A0A7W6CB77_9SPHN</name>
<dbReference type="Proteomes" id="UP000561459">
    <property type="component" value="Unassembled WGS sequence"/>
</dbReference>
<dbReference type="EMBL" id="JACIDY010000017">
    <property type="protein sequence ID" value="MBB3941742.1"/>
    <property type="molecule type" value="Genomic_DNA"/>
</dbReference>
<evidence type="ECO:0000313" key="1">
    <source>
        <dbReference type="EMBL" id="MBB3941742.1"/>
    </source>
</evidence>
<dbReference type="AlphaFoldDB" id="A0A7W6CB77"/>
<comment type="caution">
    <text evidence="1">The sequence shown here is derived from an EMBL/GenBank/DDBJ whole genome shotgun (WGS) entry which is preliminary data.</text>
</comment>
<reference evidence="1 2" key="1">
    <citation type="submission" date="2020-08" db="EMBL/GenBank/DDBJ databases">
        <title>Genomic Encyclopedia of Type Strains, Phase IV (KMG-IV): sequencing the most valuable type-strain genomes for metagenomic binning, comparative biology and taxonomic classification.</title>
        <authorList>
            <person name="Goeker M."/>
        </authorList>
    </citation>
    <scope>NUCLEOTIDE SEQUENCE [LARGE SCALE GENOMIC DNA]</scope>
    <source>
        <strain evidence="1 2">DSM 27568</strain>
    </source>
</reference>
<gene>
    <name evidence="1" type="ORF">GGR39_003423</name>
</gene>
<accession>A0A7W6CB77</accession>
<proteinExistence type="predicted"/>
<organism evidence="1 2">
    <name type="scientific">Novosphingobium fluoreni</name>
    <dbReference type="NCBI Taxonomy" id="1391222"/>
    <lineage>
        <taxon>Bacteria</taxon>
        <taxon>Pseudomonadati</taxon>
        <taxon>Pseudomonadota</taxon>
        <taxon>Alphaproteobacteria</taxon>
        <taxon>Sphingomonadales</taxon>
        <taxon>Sphingomonadaceae</taxon>
        <taxon>Novosphingobium</taxon>
    </lineage>
</organism>
<evidence type="ECO:0000313" key="2">
    <source>
        <dbReference type="Proteomes" id="UP000561459"/>
    </source>
</evidence>
<protein>
    <submittedName>
        <fullName evidence="1">ABC-type branched-subunit amino acid transport system permease subunit</fullName>
    </submittedName>
</protein>
<keyword evidence="2" id="KW-1185">Reference proteome</keyword>